<reference evidence="2 3" key="1">
    <citation type="submission" date="2015-05" db="EMBL/GenBank/DDBJ databases">
        <title>Distinctive expansion of gene families associated with plant cell wall degradation and secondary metabolism in the genomes of grapevine trunk pathogens.</title>
        <authorList>
            <person name="Lawrence D.P."/>
            <person name="Travadon R."/>
            <person name="Rolshausen P.E."/>
            <person name="Baumgartner K."/>
        </authorList>
    </citation>
    <scope>NUCLEOTIDE SEQUENCE [LARGE SCALE GENOMIC DNA]</scope>
    <source>
        <strain evidence="2">DA912</strain>
    </source>
</reference>
<dbReference type="OrthoDB" id="3548481at2759"/>
<dbReference type="GO" id="GO:0003676">
    <property type="term" value="F:nucleic acid binding"/>
    <property type="evidence" value="ECO:0007669"/>
    <property type="project" value="InterPro"/>
</dbReference>
<reference evidence="2 3" key="2">
    <citation type="submission" date="2015-05" db="EMBL/GenBank/DDBJ databases">
        <authorList>
            <person name="Morales-Cruz A."/>
            <person name="Amrine K.C."/>
            <person name="Cantu D."/>
        </authorList>
    </citation>
    <scope>NUCLEOTIDE SEQUENCE [LARGE SCALE GENOMIC DNA]</scope>
    <source>
        <strain evidence="2">DA912</strain>
    </source>
</reference>
<feature type="region of interest" description="Disordered" evidence="1">
    <location>
        <begin position="1"/>
        <end position="20"/>
    </location>
</feature>
<organism evidence="2 3">
    <name type="scientific">Diaporthe ampelina</name>
    <dbReference type="NCBI Taxonomy" id="1214573"/>
    <lineage>
        <taxon>Eukaryota</taxon>
        <taxon>Fungi</taxon>
        <taxon>Dikarya</taxon>
        <taxon>Ascomycota</taxon>
        <taxon>Pezizomycotina</taxon>
        <taxon>Sordariomycetes</taxon>
        <taxon>Sordariomycetidae</taxon>
        <taxon>Diaporthales</taxon>
        <taxon>Diaporthaceae</taxon>
        <taxon>Diaporthe</taxon>
    </lineage>
</organism>
<dbReference type="Proteomes" id="UP000034680">
    <property type="component" value="Unassembled WGS sequence"/>
</dbReference>
<protein>
    <recommendedName>
        <fullName evidence="4">RNase H type-1 domain-containing protein</fullName>
    </recommendedName>
</protein>
<dbReference type="Gene3D" id="3.30.420.10">
    <property type="entry name" value="Ribonuclease H-like superfamily/Ribonuclease H"/>
    <property type="match status" value="1"/>
</dbReference>
<sequence length="319" mass="36300">MVRQKATTGGLTERNKKRARMVQHLRVQAKKDAALARHLKWRTLLRPVTTNADPRFCGEVTIEPRQASIFTAAEASDAAFDPCDRVFFASGARITRQAKDERREGPGRKDTTRWFGAGIAYREPRADDDNNVDDFWKWEMIPLGASTEDRSTDAVVTAIAQCLAIAAREMGKKKQRRVTVFTHCRPALLKIEKFRHLGPTELEFLTLRDRDKLITASQQLSNHLGVEIELRWVPRGSGVIGSWHAEAAAHEAALRFDEERKDTARDTEHGRKQGFAILRLILQAKALLVKLFSHWTPSWARTILTRAVWGLQRCIRLTM</sequence>
<gene>
    <name evidence="2" type="ORF">UCDDA912_g05280</name>
</gene>
<evidence type="ECO:0000313" key="2">
    <source>
        <dbReference type="EMBL" id="KKY34728.1"/>
    </source>
</evidence>
<dbReference type="EMBL" id="LCUC01000189">
    <property type="protein sequence ID" value="KKY34728.1"/>
    <property type="molecule type" value="Genomic_DNA"/>
</dbReference>
<feature type="compositionally biased region" description="Polar residues" evidence="1">
    <location>
        <begin position="1"/>
        <end position="10"/>
    </location>
</feature>
<evidence type="ECO:0000256" key="1">
    <source>
        <dbReference type="SAM" id="MobiDB-lite"/>
    </source>
</evidence>
<dbReference type="InterPro" id="IPR036397">
    <property type="entry name" value="RNaseH_sf"/>
</dbReference>
<evidence type="ECO:0000313" key="3">
    <source>
        <dbReference type="Proteomes" id="UP000034680"/>
    </source>
</evidence>
<name>A0A0G2HI42_9PEZI</name>
<dbReference type="AlphaFoldDB" id="A0A0G2HI42"/>
<evidence type="ECO:0008006" key="4">
    <source>
        <dbReference type="Google" id="ProtNLM"/>
    </source>
</evidence>
<proteinExistence type="predicted"/>
<keyword evidence="3" id="KW-1185">Reference proteome</keyword>
<comment type="caution">
    <text evidence="2">The sequence shown here is derived from an EMBL/GenBank/DDBJ whole genome shotgun (WGS) entry which is preliminary data.</text>
</comment>
<accession>A0A0G2HI42</accession>